<dbReference type="KEGG" id="nfa:NFA_37210"/>
<protein>
    <submittedName>
        <fullName evidence="2">Putative ABC transporter membrane protein</fullName>
    </submittedName>
</protein>
<feature type="transmembrane region" description="Helical" evidence="1">
    <location>
        <begin position="21"/>
        <end position="42"/>
    </location>
</feature>
<dbReference type="PROSITE" id="PS51257">
    <property type="entry name" value="PROKAR_LIPOPROTEIN"/>
    <property type="match status" value="1"/>
</dbReference>
<keyword evidence="1" id="KW-1133">Transmembrane helix</keyword>
<dbReference type="AlphaFoldDB" id="Q5YTC2"/>
<keyword evidence="1" id="KW-0472">Membrane</keyword>
<feature type="transmembrane region" description="Helical" evidence="1">
    <location>
        <begin position="62"/>
        <end position="90"/>
    </location>
</feature>
<gene>
    <name evidence="2" type="ordered locus">NFA_37210</name>
</gene>
<organism evidence="2 3">
    <name type="scientific">Nocardia farcinica (strain IFM 10152)</name>
    <dbReference type="NCBI Taxonomy" id="247156"/>
    <lineage>
        <taxon>Bacteria</taxon>
        <taxon>Bacillati</taxon>
        <taxon>Actinomycetota</taxon>
        <taxon>Actinomycetes</taxon>
        <taxon>Mycobacteriales</taxon>
        <taxon>Nocardiaceae</taxon>
        <taxon>Nocardia</taxon>
    </lineage>
</organism>
<feature type="transmembrane region" description="Helical" evidence="1">
    <location>
        <begin position="137"/>
        <end position="161"/>
    </location>
</feature>
<feature type="transmembrane region" description="Helical" evidence="1">
    <location>
        <begin position="102"/>
        <end position="125"/>
    </location>
</feature>
<dbReference type="EMBL" id="AP006618">
    <property type="protein sequence ID" value="BAD58569.1"/>
    <property type="molecule type" value="Genomic_DNA"/>
</dbReference>
<reference evidence="2 3" key="1">
    <citation type="journal article" date="2004" name="Proc. Natl. Acad. Sci. U.S.A.">
        <title>The complete genomic sequence of Nocardia farcinica IFM 10152.</title>
        <authorList>
            <person name="Ishikawa J."/>
            <person name="Yamashita A."/>
            <person name="Mikami Y."/>
            <person name="Hoshino Y."/>
            <person name="Kurita H."/>
            <person name="Hotta K."/>
            <person name="Shiba T."/>
            <person name="Hattori M."/>
        </authorList>
    </citation>
    <scope>NUCLEOTIDE SEQUENCE [LARGE SCALE GENOMIC DNA]</scope>
    <source>
        <strain evidence="2 3">IFM 10152</strain>
    </source>
</reference>
<proteinExistence type="predicted"/>
<sequence length="245" mass="25667">MTAMRSALTADLVRLTTLRTTPVYAALLIGACVGPIVLMTLLYDIEYRGPLDAGDLGKCASIFHVLAVVFAGATAAGEIRHGASAVAFLTQRRRWTSLLSHLLVVAGFLVASYVLGMALALLAARCYPDGLAMTGRGWAYLGVYLLIILAWAVVATTLAVLTRSVAGAIAGPLVWMLLLEQLMAMVPMLDPVLHWMPFTAGLDLAAIVLGEQSGPPVRAIVVLAAMVTVFGAAALAGHTRRDAAG</sequence>
<keyword evidence="3" id="KW-1185">Reference proteome</keyword>
<evidence type="ECO:0000256" key="1">
    <source>
        <dbReference type="SAM" id="Phobius"/>
    </source>
</evidence>
<name>Q5YTC2_NOCFA</name>
<accession>Q5YTC2</accession>
<dbReference type="Proteomes" id="UP000006820">
    <property type="component" value="Chromosome"/>
</dbReference>
<dbReference type="HOGENOM" id="CLU_095621_0_0_11"/>
<dbReference type="eggNOG" id="ENOG502ZX7C">
    <property type="taxonomic scope" value="Bacteria"/>
</dbReference>
<keyword evidence="1" id="KW-0812">Transmembrane</keyword>
<feature type="transmembrane region" description="Helical" evidence="1">
    <location>
        <begin position="173"/>
        <end position="196"/>
    </location>
</feature>
<evidence type="ECO:0000313" key="3">
    <source>
        <dbReference type="Proteomes" id="UP000006820"/>
    </source>
</evidence>
<feature type="transmembrane region" description="Helical" evidence="1">
    <location>
        <begin position="216"/>
        <end position="236"/>
    </location>
</feature>
<dbReference type="STRING" id="247156.NFA_37210"/>
<evidence type="ECO:0000313" key="2">
    <source>
        <dbReference type="EMBL" id="BAD58569.1"/>
    </source>
</evidence>